<keyword evidence="3" id="KW-1185">Reference proteome</keyword>
<feature type="chain" id="PRO_5025562604" evidence="1">
    <location>
        <begin position="19"/>
        <end position="100"/>
    </location>
</feature>
<dbReference type="GeneID" id="115049012"/>
<dbReference type="AlphaFoldDB" id="A0A665SX43"/>
<accession>A0A665SX43</accession>
<dbReference type="RefSeq" id="XP_029366794.1">
    <property type="nucleotide sequence ID" value="XM_029510934.1"/>
</dbReference>
<evidence type="ECO:0000256" key="1">
    <source>
        <dbReference type="SAM" id="SignalP"/>
    </source>
</evidence>
<dbReference type="Gene3D" id="2.10.60.10">
    <property type="entry name" value="CD59"/>
    <property type="match status" value="1"/>
</dbReference>
<dbReference type="InterPro" id="IPR045860">
    <property type="entry name" value="Snake_toxin-like_sf"/>
</dbReference>
<proteinExistence type="predicted"/>
<dbReference type="Ensembl" id="ENSENLT00000001948.1">
    <property type="protein sequence ID" value="ENSENLP00000001780.1"/>
    <property type="gene ID" value="ENSENLG00000000998.1"/>
</dbReference>
<dbReference type="Proteomes" id="UP000472264">
    <property type="component" value="Chromosome 9"/>
</dbReference>
<evidence type="ECO:0000313" key="3">
    <source>
        <dbReference type="Proteomes" id="UP000472264"/>
    </source>
</evidence>
<evidence type="ECO:0000313" key="2">
    <source>
        <dbReference type="Ensembl" id="ENSENLP00000001780.1"/>
    </source>
</evidence>
<reference evidence="2" key="1">
    <citation type="submission" date="2021-04" db="EMBL/GenBank/DDBJ databases">
        <authorList>
            <consortium name="Wellcome Sanger Institute Data Sharing"/>
        </authorList>
    </citation>
    <scope>NUCLEOTIDE SEQUENCE [LARGE SCALE GENOMIC DNA]</scope>
</reference>
<name>A0A665SX43_ECHNA</name>
<keyword evidence="1" id="KW-0732">Signal</keyword>
<dbReference type="SUPFAM" id="SSF57302">
    <property type="entry name" value="Snake toxin-like"/>
    <property type="match status" value="1"/>
</dbReference>
<dbReference type="InParanoid" id="A0A665SX43"/>
<gene>
    <name evidence="2" type="primary">LOC115049012</name>
</gene>
<organism evidence="2 3">
    <name type="scientific">Echeneis naucrates</name>
    <name type="common">Live sharksucker</name>
    <dbReference type="NCBI Taxonomy" id="173247"/>
    <lineage>
        <taxon>Eukaryota</taxon>
        <taxon>Metazoa</taxon>
        <taxon>Chordata</taxon>
        <taxon>Craniata</taxon>
        <taxon>Vertebrata</taxon>
        <taxon>Euteleostomi</taxon>
        <taxon>Actinopterygii</taxon>
        <taxon>Neopterygii</taxon>
        <taxon>Teleostei</taxon>
        <taxon>Neoteleostei</taxon>
        <taxon>Acanthomorphata</taxon>
        <taxon>Carangaria</taxon>
        <taxon>Carangiformes</taxon>
        <taxon>Echeneidae</taxon>
        <taxon>Echeneis</taxon>
    </lineage>
</organism>
<reference evidence="2" key="3">
    <citation type="submission" date="2025-09" db="UniProtKB">
        <authorList>
            <consortium name="Ensembl"/>
        </authorList>
    </citation>
    <scope>IDENTIFICATION</scope>
</reference>
<feature type="signal peptide" evidence="1">
    <location>
        <begin position="1"/>
        <end position="18"/>
    </location>
</feature>
<protein>
    <submittedName>
        <fullName evidence="2">Prostate stem cell antigen-like</fullName>
    </submittedName>
</protein>
<dbReference type="OMA" id="NPKSCTD"/>
<reference evidence="2" key="2">
    <citation type="submission" date="2025-08" db="UniProtKB">
        <authorList>
            <consortium name="Ensembl"/>
        </authorList>
    </citation>
    <scope>IDENTIFICATION</scope>
</reference>
<dbReference type="PROSITE" id="PS51257">
    <property type="entry name" value="PROKAR_LIPOPROTEIN"/>
    <property type="match status" value="1"/>
</dbReference>
<sequence>MRLYGALILFMLLSTACGLKCYTCVSTHIESCTRAINCVEPLNRCFSMNVTGVITKGCRKAINCLSNMRCCEEDMCNSATASGPTAVLLLAASAISTIFL</sequence>